<reference evidence="2" key="1">
    <citation type="journal article" date="2020" name="New Phytol.">
        <title>Comparative genomics reveals dynamic genome evolution in host specialist ectomycorrhizal fungi.</title>
        <authorList>
            <person name="Lofgren L.A."/>
            <person name="Nguyen N.H."/>
            <person name="Vilgalys R."/>
            <person name="Ruytinx J."/>
            <person name="Liao H.L."/>
            <person name="Branco S."/>
            <person name="Kuo A."/>
            <person name="LaButti K."/>
            <person name="Lipzen A."/>
            <person name="Andreopoulos W."/>
            <person name="Pangilinan J."/>
            <person name="Riley R."/>
            <person name="Hundley H."/>
            <person name="Na H."/>
            <person name="Barry K."/>
            <person name="Grigoriev I.V."/>
            <person name="Stajich J.E."/>
            <person name="Kennedy P.G."/>
        </authorList>
    </citation>
    <scope>NUCLEOTIDE SEQUENCE</scope>
    <source>
        <strain evidence="2">FC203</strain>
    </source>
</reference>
<accession>A0AAD4E2U2</accession>
<proteinExistence type="predicted"/>
<feature type="region of interest" description="Disordered" evidence="1">
    <location>
        <begin position="104"/>
        <end position="134"/>
    </location>
</feature>
<name>A0AAD4E2U2_9AGAM</name>
<organism evidence="2 3">
    <name type="scientific">Suillus fuscotomentosus</name>
    <dbReference type="NCBI Taxonomy" id="1912939"/>
    <lineage>
        <taxon>Eukaryota</taxon>
        <taxon>Fungi</taxon>
        <taxon>Dikarya</taxon>
        <taxon>Basidiomycota</taxon>
        <taxon>Agaricomycotina</taxon>
        <taxon>Agaricomycetes</taxon>
        <taxon>Agaricomycetidae</taxon>
        <taxon>Boletales</taxon>
        <taxon>Suillineae</taxon>
        <taxon>Suillaceae</taxon>
        <taxon>Suillus</taxon>
    </lineage>
</organism>
<keyword evidence="3" id="KW-1185">Reference proteome</keyword>
<feature type="compositionally biased region" description="Low complexity" evidence="1">
    <location>
        <begin position="112"/>
        <end position="126"/>
    </location>
</feature>
<evidence type="ECO:0000313" key="2">
    <source>
        <dbReference type="EMBL" id="KAG1898656.1"/>
    </source>
</evidence>
<evidence type="ECO:0000256" key="1">
    <source>
        <dbReference type="SAM" id="MobiDB-lite"/>
    </source>
</evidence>
<comment type="caution">
    <text evidence="2">The sequence shown here is derived from an EMBL/GenBank/DDBJ whole genome shotgun (WGS) entry which is preliminary data.</text>
</comment>
<protein>
    <submittedName>
        <fullName evidence="2">Uncharacterized protein</fullName>
    </submittedName>
</protein>
<dbReference type="RefSeq" id="XP_041224232.1">
    <property type="nucleotide sequence ID" value="XM_041377155.1"/>
</dbReference>
<dbReference type="Proteomes" id="UP001195769">
    <property type="component" value="Unassembled WGS sequence"/>
</dbReference>
<evidence type="ECO:0000313" key="3">
    <source>
        <dbReference type="Proteomes" id="UP001195769"/>
    </source>
</evidence>
<dbReference type="AlphaFoldDB" id="A0AAD4E2U2"/>
<sequence length="134" mass="15144">MVLNLASELYDRLDNTGAARFSNCRLVHLPCMVFRVTQVSLSYSTSQETRYEVKADGLDDLLITTKKPIVQFLRTRPTQQTFVLISPWDRSLLELLDFVGLQDDTESEGDDWMPPSSPSDDSLSRSVVNQEVDG</sequence>
<dbReference type="GeneID" id="64671453"/>
<dbReference type="EMBL" id="JABBWK010000038">
    <property type="protein sequence ID" value="KAG1898656.1"/>
    <property type="molecule type" value="Genomic_DNA"/>
</dbReference>
<gene>
    <name evidence="2" type="ORF">F5891DRAFT_981800</name>
</gene>